<gene>
    <name evidence="1" type="ORF">H6G03_34240</name>
</gene>
<sequence length="62" mass="7189">METMNVKEEARRLIDKLPENCTWDDLMYGIYIRQGVETGLADVKAGRIRTVEEVRNRFGLST</sequence>
<comment type="caution">
    <text evidence="1">The sequence shown here is derived from an EMBL/GenBank/DDBJ whole genome shotgun (WGS) entry which is preliminary data.</text>
</comment>
<dbReference type="Proteomes" id="UP000641646">
    <property type="component" value="Unassembled WGS sequence"/>
</dbReference>
<organism evidence="1 2">
    <name type="scientific">Aerosakkonema funiforme FACHB-1375</name>
    <dbReference type="NCBI Taxonomy" id="2949571"/>
    <lineage>
        <taxon>Bacteria</taxon>
        <taxon>Bacillati</taxon>
        <taxon>Cyanobacteriota</taxon>
        <taxon>Cyanophyceae</taxon>
        <taxon>Oscillatoriophycideae</taxon>
        <taxon>Aerosakkonematales</taxon>
        <taxon>Aerosakkonemataceae</taxon>
        <taxon>Aerosakkonema</taxon>
    </lineage>
</organism>
<evidence type="ECO:0000313" key="1">
    <source>
        <dbReference type="EMBL" id="MBD2186063.1"/>
    </source>
</evidence>
<name>A0A926VMS0_9CYAN</name>
<protein>
    <submittedName>
        <fullName evidence="1">Uncharacterized protein</fullName>
    </submittedName>
</protein>
<reference evidence="1" key="2">
    <citation type="submission" date="2020-08" db="EMBL/GenBank/DDBJ databases">
        <authorList>
            <person name="Chen M."/>
            <person name="Teng W."/>
            <person name="Zhao L."/>
            <person name="Hu C."/>
            <person name="Zhou Y."/>
            <person name="Han B."/>
            <person name="Song L."/>
            <person name="Shu W."/>
        </authorList>
    </citation>
    <scope>NUCLEOTIDE SEQUENCE</scope>
    <source>
        <strain evidence="1">FACHB-1375</strain>
    </source>
</reference>
<dbReference type="EMBL" id="JACJPW010000162">
    <property type="protein sequence ID" value="MBD2186063.1"/>
    <property type="molecule type" value="Genomic_DNA"/>
</dbReference>
<evidence type="ECO:0000313" key="2">
    <source>
        <dbReference type="Proteomes" id="UP000641646"/>
    </source>
</evidence>
<reference evidence="1" key="1">
    <citation type="journal article" date="2015" name="ISME J.">
        <title>Draft Genome Sequence of Streptomyces incarnatus NRRL8089, which Produces the Nucleoside Antibiotic Sinefungin.</title>
        <authorList>
            <person name="Oshima K."/>
            <person name="Hattori M."/>
            <person name="Shimizu H."/>
            <person name="Fukuda K."/>
            <person name="Nemoto M."/>
            <person name="Inagaki K."/>
            <person name="Tamura T."/>
        </authorList>
    </citation>
    <scope>NUCLEOTIDE SEQUENCE</scope>
    <source>
        <strain evidence="1">FACHB-1375</strain>
    </source>
</reference>
<keyword evidence="2" id="KW-1185">Reference proteome</keyword>
<dbReference type="AlphaFoldDB" id="A0A926VMS0"/>
<dbReference type="RefSeq" id="WP_190475005.1">
    <property type="nucleotide sequence ID" value="NZ_JACJPW010000162.1"/>
</dbReference>
<proteinExistence type="predicted"/>
<accession>A0A926VMS0</accession>